<dbReference type="Proteomes" id="UP000324194">
    <property type="component" value="Chromosome 1"/>
</dbReference>
<dbReference type="AlphaFoldDB" id="A0A5E4PI39"/>
<proteinExistence type="predicted"/>
<dbReference type="KEGG" id="asip:AQUSIP_13020"/>
<evidence type="ECO:0000313" key="2">
    <source>
        <dbReference type="Proteomes" id="UP000324194"/>
    </source>
</evidence>
<organism evidence="1 2">
    <name type="scientific">Aquicella siphonis</name>
    <dbReference type="NCBI Taxonomy" id="254247"/>
    <lineage>
        <taxon>Bacteria</taxon>
        <taxon>Pseudomonadati</taxon>
        <taxon>Pseudomonadota</taxon>
        <taxon>Gammaproteobacteria</taxon>
        <taxon>Legionellales</taxon>
        <taxon>Coxiellaceae</taxon>
        <taxon>Aquicella</taxon>
    </lineage>
</organism>
<dbReference type="OrthoDB" id="9119666at2"/>
<sequence length="305" mass="32975">MPSAYLQGDDKALYGAPSATDQQIAVASTLIDGNLNRREGLIWAPDGNGNPCYMVAPKPTITLTATQAVTAGQNVNVTVTGAFNAIQQGFVCILDRATSNLTEACIVNQVTVNQAGNGATIQLKNVQFNHLNGCLLEFGLTIYEEKQMPQGRPLTNMSKHPVVNVLSGQGRYGYARRGTSSVNINVYNLLATVTMFGGPPIWEIFDQSMVGVDPQTGQLWLPAGILMAYYTEVRVNYIAGYTYDSLPPEIKQACANVINAMNYMPLNGAIKSLRAGDTAIERAATSYFDDDTLRLIAPYRASNYA</sequence>
<gene>
    <name evidence="1" type="ORF">AQUSIP_13020</name>
</gene>
<name>A0A5E4PI39_9COXI</name>
<protein>
    <submittedName>
        <fullName evidence="1">Uncharacterized protein</fullName>
    </submittedName>
</protein>
<reference evidence="1 2" key="1">
    <citation type="submission" date="2019-08" db="EMBL/GenBank/DDBJ databases">
        <authorList>
            <person name="Guy L."/>
        </authorList>
    </citation>
    <scope>NUCLEOTIDE SEQUENCE [LARGE SCALE GENOMIC DNA]</scope>
    <source>
        <strain evidence="1 2">SGT-108</strain>
    </source>
</reference>
<keyword evidence="2" id="KW-1185">Reference proteome</keyword>
<accession>A0A5E4PI39</accession>
<dbReference type="RefSeq" id="WP_148339257.1">
    <property type="nucleotide sequence ID" value="NZ_LR699119.1"/>
</dbReference>
<dbReference type="EMBL" id="LR699119">
    <property type="protein sequence ID" value="VVC76001.1"/>
    <property type="molecule type" value="Genomic_DNA"/>
</dbReference>
<evidence type="ECO:0000313" key="1">
    <source>
        <dbReference type="EMBL" id="VVC76001.1"/>
    </source>
</evidence>